<dbReference type="PANTHER" id="PTHR12461">
    <property type="entry name" value="HYPOXIA-INDUCIBLE FACTOR 1 ALPHA INHIBITOR-RELATED"/>
    <property type="match status" value="1"/>
</dbReference>
<dbReference type="InterPro" id="IPR003347">
    <property type="entry name" value="JmjC_dom"/>
</dbReference>
<dbReference type="EMBL" id="SGPK01000208">
    <property type="protein sequence ID" value="THH06217.1"/>
    <property type="molecule type" value="Genomic_DNA"/>
</dbReference>
<dbReference type="SUPFAM" id="SSF51197">
    <property type="entry name" value="Clavaminate synthase-like"/>
    <property type="match status" value="1"/>
</dbReference>
<evidence type="ECO:0000313" key="2">
    <source>
        <dbReference type="EMBL" id="THH06217.1"/>
    </source>
</evidence>
<dbReference type="InterPro" id="IPR041667">
    <property type="entry name" value="Cupin_8"/>
</dbReference>
<sequence length="438" mass="50108">MDHDRSLRDHAHAVLKKISFEFNLHLQLFDTVCGHDNSAKLLSAICVLDYETSLAELYTLAHEKMAENRLDDWLSMIWRTYSTYVTLVWSMRDCLLIEQSAADESFWKGVVARLDYAIIVAGAPGEGNLDMILESIELLQKTHLTLREPPDNFHQPSVPQKYEPLEKEAIALRSSSRSIPCLERAPSMFALRKTLRNAPFIVRGFANDWPAVAEQRWASKLYLQRVAGRGRVVPIEVGNDYRTDDWTQRIMDWEEFLDYLFYDTDTDDHDLFKQFPALRTDIVVPDYVYSALPPPEQYPRYQPPKNVDALVLNTWLGPRGTVSPAHTDPYYNFYVQVVGQKTVWLAPPHVSHALSPLHNHEGDRSNTVLGNTSCFDVFVNPDLDSYPESFSSSASFKEDVVPEAMSATLDAGDMLFFPPGWWHAMRSESVSFSVSMWF</sequence>
<name>A0A4S4L4R2_9AGAM</name>
<protein>
    <recommendedName>
        <fullName evidence="1">JmjC domain-containing protein</fullName>
    </recommendedName>
</protein>
<keyword evidence="3" id="KW-1185">Reference proteome</keyword>
<comment type="caution">
    <text evidence="2">The sequence shown here is derived from an EMBL/GenBank/DDBJ whole genome shotgun (WGS) entry which is preliminary data.</text>
</comment>
<dbReference type="PANTHER" id="PTHR12461:SF94">
    <property type="entry name" value="JMJC DOMAIN-CONTAINING PROTEIN"/>
    <property type="match status" value="1"/>
</dbReference>
<gene>
    <name evidence="2" type="ORF">EW145_g4239</name>
</gene>
<evidence type="ECO:0000313" key="3">
    <source>
        <dbReference type="Proteomes" id="UP000308199"/>
    </source>
</evidence>
<dbReference type="AlphaFoldDB" id="A0A4S4L4R2"/>
<accession>A0A4S4L4R2</accession>
<dbReference type="OrthoDB" id="47172at2759"/>
<reference evidence="2 3" key="1">
    <citation type="submission" date="2019-02" db="EMBL/GenBank/DDBJ databases">
        <title>Genome sequencing of the rare red list fungi Phellinidium pouzarii.</title>
        <authorList>
            <person name="Buettner E."/>
            <person name="Kellner H."/>
        </authorList>
    </citation>
    <scope>NUCLEOTIDE SEQUENCE [LARGE SCALE GENOMIC DNA]</scope>
    <source>
        <strain evidence="2 3">DSM 108285</strain>
    </source>
</reference>
<dbReference type="Gene3D" id="2.60.120.650">
    <property type="entry name" value="Cupin"/>
    <property type="match status" value="1"/>
</dbReference>
<evidence type="ECO:0000259" key="1">
    <source>
        <dbReference type="PROSITE" id="PS51184"/>
    </source>
</evidence>
<proteinExistence type="predicted"/>
<dbReference type="Pfam" id="PF13621">
    <property type="entry name" value="Cupin_8"/>
    <property type="match status" value="1"/>
</dbReference>
<dbReference type="Proteomes" id="UP000308199">
    <property type="component" value="Unassembled WGS sequence"/>
</dbReference>
<feature type="domain" description="JmjC" evidence="1">
    <location>
        <begin position="292"/>
        <end position="438"/>
    </location>
</feature>
<dbReference type="PROSITE" id="PS51184">
    <property type="entry name" value="JMJC"/>
    <property type="match status" value="1"/>
</dbReference>
<organism evidence="2 3">
    <name type="scientific">Phellinidium pouzarii</name>
    <dbReference type="NCBI Taxonomy" id="167371"/>
    <lineage>
        <taxon>Eukaryota</taxon>
        <taxon>Fungi</taxon>
        <taxon>Dikarya</taxon>
        <taxon>Basidiomycota</taxon>
        <taxon>Agaricomycotina</taxon>
        <taxon>Agaricomycetes</taxon>
        <taxon>Hymenochaetales</taxon>
        <taxon>Hymenochaetaceae</taxon>
        <taxon>Phellinidium</taxon>
    </lineage>
</organism>
<dbReference type="SMART" id="SM00558">
    <property type="entry name" value="JmjC"/>
    <property type="match status" value="1"/>
</dbReference>